<dbReference type="PANTHER" id="PTHR48078:SF7">
    <property type="entry name" value="BLL6502 PROTEIN"/>
    <property type="match status" value="1"/>
</dbReference>
<dbReference type="CDD" id="cd01562">
    <property type="entry name" value="Thr-dehyd"/>
    <property type="match status" value="1"/>
</dbReference>
<feature type="domain" description="Tryptophan synthase beta chain-like PALP" evidence="4">
    <location>
        <begin position="19"/>
        <end position="303"/>
    </location>
</feature>
<dbReference type="InterPro" id="IPR036052">
    <property type="entry name" value="TrpB-like_PALP_sf"/>
</dbReference>
<sequence length="319" mass="33875">MFTLEELEAAARLVHRAFPPTPQIAWPLIAARVGRETWVKHENHTPTGAFKVRGGLVFMERLARERPHVKGVVSATRGNHGQSLAYAGQRHGVPVTILVPRGNSAEKNAAMRAFGARLIEHGEDFDAARIEAARLAEAEGLEFAPSFARDLVMGVATYALEFLRAAPPLDALYVPIGLGSGIGGCILARDLLGLPTEIIGVQSVGAPSYALSFAAGHVVTTPKAETRADGMATRMPDAAALEIIRRGAARIVTVTDEEVAAAIRAYWQDTHNLAEGAGAAPLAALMQERATLRGTRAGVVLCGGNIDLDLFRDWVLGAA</sequence>
<dbReference type="EC" id="4.3.1.19" evidence="5"/>
<name>A0ABS4AW62_9PROT</name>
<reference evidence="5 6" key="1">
    <citation type="submission" date="2021-03" db="EMBL/GenBank/DDBJ databases">
        <authorList>
            <person name="So Y."/>
        </authorList>
    </citation>
    <scope>NUCLEOTIDE SEQUENCE [LARGE SCALE GENOMIC DNA]</scope>
    <source>
        <strain evidence="5 6">PWR1</strain>
    </source>
</reference>
<dbReference type="NCBIfam" id="NF004771">
    <property type="entry name" value="PRK06110.1"/>
    <property type="match status" value="1"/>
</dbReference>
<dbReference type="RefSeq" id="WP_209352480.1">
    <property type="nucleotide sequence ID" value="NZ_JAGIYZ010000013.1"/>
</dbReference>
<evidence type="ECO:0000259" key="4">
    <source>
        <dbReference type="Pfam" id="PF00291"/>
    </source>
</evidence>
<dbReference type="Proteomes" id="UP000680815">
    <property type="component" value="Unassembled WGS sequence"/>
</dbReference>
<dbReference type="InterPro" id="IPR001926">
    <property type="entry name" value="TrpB-like_PALP"/>
</dbReference>
<accession>A0ABS4AW62</accession>
<dbReference type="Pfam" id="PF00291">
    <property type="entry name" value="PALP"/>
    <property type="match status" value="1"/>
</dbReference>
<evidence type="ECO:0000313" key="6">
    <source>
        <dbReference type="Proteomes" id="UP000680815"/>
    </source>
</evidence>
<comment type="caution">
    <text evidence="5">The sequence shown here is derived from an EMBL/GenBank/DDBJ whole genome shotgun (WGS) entry which is preliminary data.</text>
</comment>
<evidence type="ECO:0000256" key="2">
    <source>
        <dbReference type="ARBA" id="ARBA00022898"/>
    </source>
</evidence>
<comment type="cofactor">
    <cofactor evidence="1">
        <name>pyridoxal 5'-phosphate</name>
        <dbReference type="ChEBI" id="CHEBI:597326"/>
    </cofactor>
</comment>
<evidence type="ECO:0000256" key="1">
    <source>
        <dbReference type="ARBA" id="ARBA00001933"/>
    </source>
</evidence>
<protein>
    <submittedName>
        <fullName evidence="5">Threonine dehydratase</fullName>
        <ecNumber evidence="5">4.3.1.19</ecNumber>
    </submittedName>
</protein>
<gene>
    <name evidence="5" type="ORF">J5Y09_14280</name>
</gene>
<proteinExistence type="predicted"/>
<keyword evidence="2" id="KW-0663">Pyridoxal phosphate</keyword>
<organism evidence="5 6">
    <name type="scientific">Roseomonas nitratireducens</name>
    <dbReference type="NCBI Taxonomy" id="2820810"/>
    <lineage>
        <taxon>Bacteria</taxon>
        <taxon>Pseudomonadati</taxon>
        <taxon>Pseudomonadota</taxon>
        <taxon>Alphaproteobacteria</taxon>
        <taxon>Acetobacterales</taxon>
        <taxon>Roseomonadaceae</taxon>
        <taxon>Roseomonas</taxon>
    </lineage>
</organism>
<evidence type="ECO:0000313" key="5">
    <source>
        <dbReference type="EMBL" id="MBP0465088.1"/>
    </source>
</evidence>
<dbReference type="PANTHER" id="PTHR48078">
    <property type="entry name" value="THREONINE DEHYDRATASE, MITOCHONDRIAL-RELATED"/>
    <property type="match status" value="1"/>
</dbReference>
<keyword evidence="6" id="KW-1185">Reference proteome</keyword>
<dbReference type="SUPFAM" id="SSF53686">
    <property type="entry name" value="Tryptophan synthase beta subunit-like PLP-dependent enzymes"/>
    <property type="match status" value="1"/>
</dbReference>
<keyword evidence="3 5" id="KW-0456">Lyase</keyword>
<dbReference type="GO" id="GO:0004794">
    <property type="term" value="F:threonine deaminase activity"/>
    <property type="evidence" value="ECO:0007669"/>
    <property type="project" value="UniProtKB-EC"/>
</dbReference>
<evidence type="ECO:0000256" key="3">
    <source>
        <dbReference type="ARBA" id="ARBA00023239"/>
    </source>
</evidence>
<dbReference type="InterPro" id="IPR050147">
    <property type="entry name" value="Ser/Thr_Dehydratase"/>
</dbReference>
<dbReference type="EMBL" id="JAGIYZ010000013">
    <property type="protein sequence ID" value="MBP0465088.1"/>
    <property type="molecule type" value="Genomic_DNA"/>
</dbReference>
<dbReference type="Gene3D" id="3.40.50.1100">
    <property type="match status" value="2"/>
</dbReference>